<dbReference type="InterPro" id="IPR003477">
    <property type="entry name" value="PemK-like"/>
</dbReference>
<evidence type="ECO:0000313" key="3">
    <source>
        <dbReference type="Proteomes" id="UP000253744"/>
    </source>
</evidence>
<sequence length="112" mass="12138">MERGQIWWADLGEPRGSRPAFARPVIILQIDSINVSQINTVIVVALTSNLNGSDLPGNTVLEPEQSGLQKTSLVNATQIQTINKTELLEYVGTLSLLDMRAVDAGLRLVLGL</sequence>
<evidence type="ECO:0000313" key="2">
    <source>
        <dbReference type="EMBL" id="AXH00016.1"/>
    </source>
</evidence>
<keyword evidence="1" id="KW-0378">Hydrolase</keyword>
<dbReference type="GO" id="GO:0006402">
    <property type="term" value="P:mRNA catabolic process"/>
    <property type="evidence" value="ECO:0007669"/>
    <property type="project" value="TreeGrafter"/>
</dbReference>
<dbReference type="AlphaFoldDB" id="A0A345IJZ3"/>
<dbReference type="SUPFAM" id="SSF50118">
    <property type="entry name" value="Cell growth inhibitor/plasmid maintenance toxic component"/>
    <property type="match status" value="1"/>
</dbReference>
<dbReference type="GO" id="GO:0016075">
    <property type="term" value="P:rRNA catabolic process"/>
    <property type="evidence" value="ECO:0007669"/>
    <property type="project" value="TreeGrafter"/>
</dbReference>
<dbReference type="GO" id="GO:0004521">
    <property type="term" value="F:RNA endonuclease activity"/>
    <property type="evidence" value="ECO:0007669"/>
    <property type="project" value="TreeGrafter"/>
</dbReference>
<dbReference type="Gene3D" id="2.30.30.110">
    <property type="match status" value="1"/>
</dbReference>
<dbReference type="PANTHER" id="PTHR33988:SF2">
    <property type="entry name" value="ENDORIBONUCLEASE MAZF"/>
    <property type="match status" value="1"/>
</dbReference>
<accession>A0A345IJZ3</accession>
<dbReference type="GO" id="GO:0016787">
    <property type="term" value="F:hydrolase activity"/>
    <property type="evidence" value="ECO:0007669"/>
    <property type="project" value="UniProtKB-KW"/>
</dbReference>
<dbReference type="EC" id="3.1.-.-" evidence="1"/>
<dbReference type="Pfam" id="PF02452">
    <property type="entry name" value="PemK_toxin"/>
    <property type="match status" value="1"/>
</dbReference>
<name>A0A345IJZ3_9DEIO</name>
<keyword evidence="1" id="KW-0540">Nuclease</keyword>
<dbReference type="GO" id="GO:0003677">
    <property type="term" value="F:DNA binding"/>
    <property type="evidence" value="ECO:0007669"/>
    <property type="project" value="InterPro"/>
</dbReference>
<keyword evidence="1" id="KW-0255">Endonuclease</keyword>
<evidence type="ECO:0000256" key="1">
    <source>
        <dbReference type="PIRNR" id="PIRNR033490"/>
    </source>
</evidence>
<gene>
    <name evidence="2" type="ORF">DVJ83_03850</name>
</gene>
<proteinExistence type="inferred from homology"/>
<dbReference type="PANTHER" id="PTHR33988">
    <property type="entry name" value="ENDORIBONUCLEASE MAZF-RELATED"/>
    <property type="match status" value="1"/>
</dbReference>
<dbReference type="Proteomes" id="UP000253744">
    <property type="component" value="Chromosome"/>
</dbReference>
<protein>
    <recommendedName>
        <fullName evidence="1">mRNA interferase</fullName>
        <ecNumber evidence="1">3.1.-.-</ecNumber>
    </recommendedName>
</protein>
<dbReference type="PIRSF" id="PIRSF033490">
    <property type="entry name" value="MazF"/>
    <property type="match status" value="1"/>
</dbReference>
<dbReference type="InterPro" id="IPR011067">
    <property type="entry name" value="Plasmid_toxin/cell-grow_inhib"/>
</dbReference>
<comment type="function">
    <text evidence="1">Toxic component of a type II toxin-antitoxin (TA) system.</text>
</comment>
<dbReference type="EMBL" id="CP031158">
    <property type="protein sequence ID" value="AXH00016.1"/>
    <property type="molecule type" value="Genomic_DNA"/>
</dbReference>
<dbReference type="KEGG" id="dwu:DVJ83_03850"/>
<organism evidence="2 3">
    <name type="scientific">Deinococcus wulumuqiensis</name>
    <dbReference type="NCBI Taxonomy" id="980427"/>
    <lineage>
        <taxon>Bacteria</taxon>
        <taxon>Thermotogati</taxon>
        <taxon>Deinococcota</taxon>
        <taxon>Deinococci</taxon>
        <taxon>Deinococcales</taxon>
        <taxon>Deinococcaceae</taxon>
        <taxon>Deinococcus</taxon>
    </lineage>
</organism>
<comment type="similarity">
    <text evidence="1">Belongs to the PemK/MazF family.</text>
</comment>
<reference evidence="2 3" key="1">
    <citation type="submission" date="2018-07" db="EMBL/GenBank/DDBJ databases">
        <title>Complete Genome and Methylome Analysis of Deinococcus wulumuqiensis NEB 479.</title>
        <authorList>
            <person name="Fomenkov A."/>
            <person name="Luyten Y."/>
            <person name="Vincze T."/>
            <person name="Anton B.P."/>
            <person name="Clark T."/>
            <person name="Roberts R.J."/>
            <person name="Morgan R.D."/>
        </authorList>
    </citation>
    <scope>NUCLEOTIDE SEQUENCE [LARGE SCALE GENOMIC DNA]</scope>
    <source>
        <strain evidence="2 3">NEB 479</strain>
    </source>
</reference>